<feature type="compositionally biased region" description="Polar residues" evidence="1">
    <location>
        <begin position="893"/>
        <end position="904"/>
    </location>
</feature>
<feature type="compositionally biased region" description="Polar residues" evidence="1">
    <location>
        <begin position="799"/>
        <end position="816"/>
    </location>
</feature>
<proteinExistence type="predicted"/>
<evidence type="ECO:0000313" key="3">
    <source>
        <dbReference type="EMBL" id="KAF9073618.1"/>
    </source>
</evidence>
<feature type="compositionally biased region" description="Low complexity" evidence="1">
    <location>
        <begin position="376"/>
        <end position="388"/>
    </location>
</feature>
<feature type="region of interest" description="Disordered" evidence="1">
    <location>
        <begin position="687"/>
        <end position="906"/>
    </location>
</feature>
<evidence type="ECO:0000256" key="1">
    <source>
        <dbReference type="SAM" id="MobiDB-lite"/>
    </source>
</evidence>
<feature type="compositionally biased region" description="Low complexity" evidence="1">
    <location>
        <begin position="832"/>
        <end position="849"/>
    </location>
</feature>
<dbReference type="Gene3D" id="2.60.120.260">
    <property type="entry name" value="Galactose-binding domain-like"/>
    <property type="match status" value="1"/>
</dbReference>
<feature type="compositionally biased region" description="Low complexity" evidence="1">
    <location>
        <begin position="782"/>
        <end position="798"/>
    </location>
</feature>
<keyword evidence="2" id="KW-1133">Transmembrane helix</keyword>
<evidence type="ECO:0000313" key="4">
    <source>
        <dbReference type="Proteomes" id="UP000772434"/>
    </source>
</evidence>
<organism evidence="3 4">
    <name type="scientific">Rhodocollybia butyracea</name>
    <dbReference type="NCBI Taxonomy" id="206335"/>
    <lineage>
        <taxon>Eukaryota</taxon>
        <taxon>Fungi</taxon>
        <taxon>Dikarya</taxon>
        <taxon>Basidiomycota</taxon>
        <taxon>Agaricomycotina</taxon>
        <taxon>Agaricomycetes</taxon>
        <taxon>Agaricomycetidae</taxon>
        <taxon>Agaricales</taxon>
        <taxon>Marasmiineae</taxon>
        <taxon>Omphalotaceae</taxon>
        <taxon>Rhodocollybia</taxon>
    </lineage>
</organism>
<accession>A0A9P5Q2Q9</accession>
<feature type="compositionally biased region" description="Low complexity" evidence="1">
    <location>
        <begin position="437"/>
        <end position="456"/>
    </location>
</feature>
<feature type="compositionally biased region" description="Polar residues" evidence="1">
    <location>
        <begin position="500"/>
        <end position="528"/>
    </location>
</feature>
<protein>
    <submittedName>
        <fullName evidence="3">Uncharacterized protein</fullName>
    </submittedName>
</protein>
<feature type="compositionally biased region" description="Low complexity" evidence="1">
    <location>
        <begin position="529"/>
        <end position="540"/>
    </location>
</feature>
<feature type="region of interest" description="Disordered" evidence="1">
    <location>
        <begin position="926"/>
        <end position="969"/>
    </location>
</feature>
<feature type="compositionally biased region" description="Basic and acidic residues" evidence="1">
    <location>
        <begin position="482"/>
        <end position="492"/>
    </location>
</feature>
<feature type="compositionally biased region" description="Basic residues" evidence="1">
    <location>
        <begin position="457"/>
        <end position="466"/>
    </location>
</feature>
<comment type="caution">
    <text evidence="3">The sequence shown here is derived from an EMBL/GenBank/DDBJ whole genome shotgun (WGS) entry which is preliminary data.</text>
</comment>
<feature type="compositionally biased region" description="Basic and acidic residues" evidence="1">
    <location>
        <begin position="575"/>
        <end position="587"/>
    </location>
</feature>
<dbReference type="EMBL" id="JADNRY010000017">
    <property type="protein sequence ID" value="KAF9073618.1"/>
    <property type="molecule type" value="Genomic_DNA"/>
</dbReference>
<feature type="compositionally biased region" description="Basic and acidic residues" evidence="1">
    <location>
        <begin position="548"/>
        <end position="558"/>
    </location>
</feature>
<dbReference type="Proteomes" id="UP000772434">
    <property type="component" value="Unassembled WGS sequence"/>
</dbReference>
<keyword evidence="4" id="KW-1185">Reference proteome</keyword>
<dbReference type="OrthoDB" id="2576334at2759"/>
<reference evidence="3" key="1">
    <citation type="submission" date="2020-11" db="EMBL/GenBank/DDBJ databases">
        <authorList>
            <consortium name="DOE Joint Genome Institute"/>
            <person name="Ahrendt S."/>
            <person name="Riley R."/>
            <person name="Andreopoulos W."/>
            <person name="Labutti K."/>
            <person name="Pangilinan J."/>
            <person name="Ruiz-Duenas F.J."/>
            <person name="Barrasa J.M."/>
            <person name="Sanchez-Garcia M."/>
            <person name="Camarero S."/>
            <person name="Miyauchi S."/>
            <person name="Serrano A."/>
            <person name="Linde D."/>
            <person name="Babiker R."/>
            <person name="Drula E."/>
            <person name="Ayuso-Fernandez I."/>
            <person name="Pacheco R."/>
            <person name="Padilla G."/>
            <person name="Ferreira P."/>
            <person name="Barriuso J."/>
            <person name="Kellner H."/>
            <person name="Castanera R."/>
            <person name="Alfaro M."/>
            <person name="Ramirez L."/>
            <person name="Pisabarro A.G."/>
            <person name="Kuo A."/>
            <person name="Tritt A."/>
            <person name="Lipzen A."/>
            <person name="He G."/>
            <person name="Yan M."/>
            <person name="Ng V."/>
            <person name="Cullen D."/>
            <person name="Martin F."/>
            <person name="Rosso M.-N."/>
            <person name="Henrissat B."/>
            <person name="Hibbett D."/>
            <person name="Martinez A.T."/>
            <person name="Grigoriev I.V."/>
        </authorList>
    </citation>
    <scope>NUCLEOTIDE SEQUENCE</scope>
    <source>
        <strain evidence="3">AH 40177</strain>
    </source>
</reference>
<dbReference type="AlphaFoldDB" id="A0A9P5Q2Q9"/>
<name>A0A9P5Q2Q9_9AGAR</name>
<sequence length="1003" mass="107122">MANFDIIFAVDDTSPTIHYSPFSDTAGPPNFTAGWNPLFNQTSFGGAPLLVQNSSSTVHVTSLNNASFSLQWNGTGIQLVGYATDASYTILVDGSLRDPNATDMLLASVQNLDNAFHEISLTTNISDPTTNQTQSFIVFNEAVIETSPMVDSNATDSMFSQQPLNDASLSFRGDWSFENNTSPRARSSSNFNDSVAVDFNGTALLIFGTVSPEGGNYTVQLDNIPTQNSAEASFIQNNTLLFYASGLDPNVPHNVQLFNDGGTLTLPIGGFVAFSTGNPNLVSPTGSSASPTSNLNANGGSALAQGTIAALVLAGILAFLLFSSLLFYIFVWRPRKIRQRRTVQPHEMRDSGSGSPGVVLDIARHTPDYPDPSPTGSRRSQKSSGRSGFLRWKREVEASTKGGKAFSALGLIFRHSDSTKDKGRASQGEDEDLYEDSSSGKLSRTSSLSGSPQSPKGKGKSRHTGKSKQYDPSFTVELPSLSKEKLEVELPDRPPAAHTARTSGSGFTSLTYMSTPDTENSREFSFNAPSSQISDSSQPQGAVSPSHVSREGQDRSEDNDSEVVYYLSSVASTRQEPDPEVHVHEMEVESTNATSSNKPSHSVAESRRTGSLYTREMDRGSVRTNDDGLSVLGPATARAAIRGLSPRTSELAFLSMDQLLHAAAHQGLSADQRLVSDETLRPHTSAFMNTARSSSPSHPNPVQGTSNRKTTESSKKSARLSVRFEDDGSLEPEDKGKGPAVQTEQRLLAPSSWPHGKGAFRLTPQHPITSPVSEGDSIVTTSFLDLSGSNSNSNSDSSQRAQSLASQGQGFKSRWSTTTGTGTDPDSHNPRQQSSESQTSGASGASASSNFPFPVSLPASPHHPEGFKPSPPTVSVEPPRHLDVSPHPFEMSPNPTSPSDSVPMSISDLHFRHSDSENEELVLHPAIGPSSHLPPHPPLPSSVPPTPTFPPPNAAQRATPPTSSAEALSTPSYIVSRVFAHSRSGSAVDQQFTPVHRTFGNLP</sequence>
<feature type="compositionally biased region" description="Basic and acidic residues" evidence="1">
    <location>
        <begin position="615"/>
        <end position="626"/>
    </location>
</feature>
<feature type="compositionally biased region" description="Polar residues" evidence="1">
    <location>
        <begin position="959"/>
        <end position="969"/>
    </location>
</feature>
<keyword evidence="2" id="KW-0472">Membrane</keyword>
<feature type="compositionally biased region" description="Polar residues" evidence="1">
    <location>
        <begin position="687"/>
        <end position="708"/>
    </location>
</feature>
<feature type="compositionally biased region" description="Polar residues" evidence="1">
    <location>
        <begin position="589"/>
        <end position="600"/>
    </location>
</feature>
<feature type="region of interest" description="Disordered" evidence="1">
    <location>
        <begin position="340"/>
        <end position="391"/>
    </location>
</feature>
<feature type="compositionally biased region" description="Basic and acidic residues" evidence="1">
    <location>
        <begin position="722"/>
        <end position="737"/>
    </location>
</feature>
<feature type="region of interest" description="Disordered" evidence="1">
    <location>
        <begin position="418"/>
        <end position="629"/>
    </location>
</feature>
<keyword evidence="2" id="KW-0812">Transmembrane</keyword>
<feature type="compositionally biased region" description="Pro residues" evidence="1">
    <location>
        <begin position="932"/>
        <end position="953"/>
    </location>
</feature>
<evidence type="ECO:0000256" key="2">
    <source>
        <dbReference type="SAM" id="Phobius"/>
    </source>
</evidence>
<feature type="transmembrane region" description="Helical" evidence="2">
    <location>
        <begin position="308"/>
        <end position="331"/>
    </location>
</feature>
<gene>
    <name evidence="3" type="ORF">BDP27DRAFT_1260199</name>
</gene>